<keyword evidence="1" id="KW-0805">Transcription regulation</keyword>
<keyword evidence="7" id="KW-1185">Reference proteome</keyword>
<dbReference type="InterPro" id="IPR011711">
    <property type="entry name" value="GntR_C"/>
</dbReference>
<dbReference type="SMART" id="SM00345">
    <property type="entry name" value="HTH_GNTR"/>
    <property type="match status" value="1"/>
</dbReference>
<feature type="region of interest" description="Disordered" evidence="4">
    <location>
        <begin position="1"/>
        <end position="21"/>
    </location>
</feature>
<dbReference type="CDD" id="cd07377">
    <property type="entry name" value="WHTH_GntR"/>
    <property type="match status" value="1"/>
</dbReference>
<dbReference type="Pfam" id="PF07729">
    <property type="entry name" value="FCD"/>
    <property type="match status" value="1"/>
</dbReference>
<organism evidence="6 7">
    <name type="scientific">Azohydromonas lata</name>
    <dbReference type="NCBI Taxonomy" id="45677"/>
    <lineage>
        <taxon>Bacteria</taxon>
        <taxon>Pseudomonadati</taxon>
        <taxon>Pseudomonadota</taxon>
        <taxon>Betaproteobacteria</taxon>
        <taxon>Burkholderiales</taxon>
        <taxon>Sphaerotilaceae</taxon>
        <taxon>Azohydromonas</taxon>
    </lineage>
</organism>
<evidence type="ECO:0000256" key="3">
    <source>
        <dbReference type="ARBA" id="ARBA00023163"/>
    </source>
</evidence>
<comment type="caution">
    <text evidence="6">The sequence shown here is derived from an EMBL/GenBank/DDBJ whole genome shotgun (WGS) entry which is preliminary data.</text>
</comment>
<dbReference type="InterPro" id="IPR008920">
    <property type="entry name" value="TF_FadR/GntR_C"/>
</dbReference>
<dbReference type="InterPro" id="IPR036388">
    <property type="entry name" value="WH-like_DNA-bd_sf"/>
</dbReference>
<proteinExistence type="predicted"/>
<evidence type="ECO:0000256" key="1">
    <source>
        <dbReference type="ARBA" id="ARBA00023015"/>
    </source>
</evidence>
<dbReference type="PANTHER" id="PTHR43537:SF53">
    <property type="entry name" value="HTH-TYPE TRANSCRIPTIONAL REPRESSOR NANR"/>
    <property type="match status" value="1"/>
</dbReference>
<dbReference type="EMBL" id="JAXOJX010000031">
    <property type="protein sequence ID" value="MDZ5458568.1"/>
    <property type="molecule type" value="Genomic_DNA"/>
</dbReference>
<evidence type="ECO:0000313" key="7">
    <source>
        <dbReference type="Proteomes" id="UP001293718"/>
    </source>
</evidence>
<reference evidence="6 7" key="1">
    <citation type="submission" date="2023-11" db="EMBL/GenBank/DDBJ databases">
        <title>Draft genome of Azohydromonas lata strain H1 (DSM1123), a polyhydroxyalkanoate producer.</title>
        <authorList>
            <person name="Traversa D."/>
            <person name="D'Addabbo P."/>
            <person name="Pazzani C."/>
            <person name="Manzari C."/>
            <person name="Chiara M."/>
            <person name="Scrascia M."/>
        </authorList>
    </citation>
    <scope>NUCLEOTIDE SEQUENCE [LARGE SCALE GENOMIC DNA]</scope>
    <source>
        <strain evidence="6 7">H1</strain>
    </source>
</reference>
<sequence>MQDTEASPPAQDAAPAAPAGAALTDAQIHGRIVDAILDHQLLPGTRLAEDKLGQAFGVSRTRIRQVLIRLAHEQIVTLAPHRGATVATPDPEEAREVFEVRRMVEPLLVQRFMEHASAGHLGALASCLAQEEAARAAGERRRAIRLSGEFHLRIADGAAHRTLGRVLRELVSRTSLVLMTYGNGEVPTGCGCADHRTLLAAIRLRDGKAAAALMTQHLLEIEQQLRIEPPGTQAPDFSQIFGAKPCRG</sequence>
<evidence type="ECO:0000259" key="5">
    <source>
        <dbReference type="PROSITE" id="PS50949"/>
    </source>
</evidence>
<keyword evidence="3" id="KW-0804">Transcription</keyword>
<dbReference type="PROSITE" id="PS50949">
    <property type="entry name" value="HTH_GNTR"/>
    <property type="match status" value="1"/>
</dbReference>
<dbReference type="SUPFAM" id="SSF46785">
    <property type="entry name" value="Winged helix' DNA-binding domain"/>
    <property type="match status" value="1"/>
</dbReference>
<accession>A0ABU5IJ45</accession>
<dbReference type="PANTHER" id="PTHR43537">
    <property type="entry name" value="TRANSCRIPTIONAL REGULATOR, GNTR FAMILY"/>
    <property type="match status" value="1"/>
</dbReference>
<dbReference type="RefSeq" id="WP_322466617.1">
    <property type="nucleotide sequence ID" value="NZ_JAXOJX010000031.1"/>
</dbReference>
<dbReference type="SMART" id="SM00895">
    <property type="entry name" value="FCD"/>
    <property type="match status" value="1"/>
</dbReference>
<protein>
    <submittedName>
        <fullName evidence="6">GntR family transcriptional regulator</fullName>
    </submittedName>
</protein>
<evidence type="ECO:0000256" key="2">
    <source>
        <dbReference type="ARBA" id="ARBA00023125"/>
    </source>
</evidence>
<dbReference type="InterPro" id="IPR036390">
    <property type="entry name" value="WH_DNA-bd_sf"/>
</dbReference>
<gene>
    <name evidence="6" type="ORF">SM757_18470</name>
</gene>
<keyword evidence="2" id="KW-0238">DNA-binding</keyword>
<evidence type="ECO:0000256" key="4">
    <source>
        <dbReference type="SAM" id="MobiDB-lite"/>
    </source>
</evidence>
<dbReference type="Gene3D" id="1.20.120.530">
    <property type="entry name" value="GntR ligand-binding domain-like"/>
    <property type="match status" value="1"/>
</dbReference>
<dbReference type="Pfam" id="PF00392">
    <property type="entry name" value="GntR"/>
    <property type="match status" value="1"/>
</dbReference>
<evidence type="ECO:0000313" key="6">
    <source>
        <dbReference type="EMBL" id="MDZ5458568.1"/>
    </source>
</evidence>
<feature type="domain" description="HTH gntR-type" evidence="5">
    <location>
        <begin position="22"/>
        <end position="89"/>
    </location>
</feature>
<dbReference type="SUPFAM" id="SSF48008">
    <property type="entry name" value="GntR ligand-binding domain-like"/>
    <property type="match status" value="1"/>
</dbReference>
<dbReference type="InterPro" id="IPR000524">
    <property type="entry name" value="Tscrpt_reg_HTH_GntR"/>
</dbReference>
<dbReference type="Gene3D" id="1.10.10.10">
    <property type="entry name" value="Winged helix-like DNA-binding domain superfamily/Winged helix DNA-binding domain"/>
    <property type="match status" value="1"/>
</dbReference>
<dbReference type="Proteomes" id="UP001293718">
    <property type="component" value="Unassembled WGS sequence"/>
</dbReference>
<name>A0ABU5IJ45_9BURK</name>